<evidence type="ECO:0000256" key="1">
    <source>
        <dbReference type="SAM" id="Phobius"/>
    </source>
</evidence>
<accession>A0A021VRA4</accession>
<comment type="caution">
    <text evidence="2">The sequence shown here is derived from an EMBL/GenBank/DDBJ whole genome shotgun (WGS) entry which is preliminary data.</text>
</comment>
<feature type="transmembrane region" description="Helical" evidence="1">
    <location>
        <begin position="71"/>
        <end position="91"/>
    </location>
</feature>
<proteinExistence type="predicted"/>
<evidence type="ECO:0000313" key="2">
    <source>
        <dbReference type="EMBL" id="EYR63653.1"/>
    </source>
</evidence>
<keyword evidence="3" id="KW-1185">Reference proteome</keyword>
<dbReference type="OrthoDB" id="5244233at2"/>
<name>A0A021VRA4_9CELL</name>
<keyword evidence="1" id="KW-0812">Transmembrane</keyword>
<dbReference type="AlphaFoldDB" id="A0A021VRA4"/>
<organism evidence="2 3">
    <name type="scientific">Actinotalea ferrariae CF5-4</name>
    <dbReference type="NCBI Taxonomy" id="948458"/>
    <lineage>
        <taxon>Bacteria</taxon>
        <taxon>Bacillati</taxon>
        <taxon>Actinomycetota</taxon>
        <taxon>Actinomycetes</taxon>
        <taxon>Micrococcales</taxon>
        <taxon>Cellulomonadaceae</taxon>
        <taxon>Actinotalea</taxon>
    </lineage>
</organism>
<feature type="transmembrane region" description="Helical" evidence="1">
    <location>
        <begin position="47"/>
        <end position="65"/>
    </location>
</feature>
<protein>
    <submittedName>
        <fullName evidence="2">Uncharacterized protein</fullName>
    </submittedName>
</protein>
<keyword evidence="1" id="KW-1133">Transmembrane helix</keyword>
<dbReference type="EMBL" id="AXCW01000078">
    <property type="protein sequence ID" value="EYR63653.1"/>
    <property type="molecule type" value="Genomic_DNA"/>
</dbReference>
<keyword evidence="1" id="KW-0472">Membrane</keyword>
<reference evidence="2 3" key="1">
    <citation type="submission" date="2014-01" db="EMBL/GenBank/DDBJ databases">
        <title>Actinotalea ferrariae CF5-4.</title>
        <authorList>
            <person name="Chen F."/>
            <person name="Li Y."/>
            <person name="Wang G."/>
        </authorList>
    </citation>
    <scope>NUCLEOTIDE SEQUENCE [LARGE SCALE GENOMIC DNA]</scope>
    <source>
        <strain evidence="2 3">CF5-4</strain>
    </source>
</reference>
<sequence>MAGSHGPHPRQVPGYAAAAAAGRLPRVPEHAPPLLVQPTARALFHRFVGLAAGGVVGLGVVAGVVERLPLPGPAVAGVLGLLALAFLVLLLRTLPAVGRQSVAELQQGYTTLVLQLGGFWFGEGPLTLPGEMRAGWDYRGTWQLDHRDGRVLRAPDREVDPPGMYPSPNRPGRMELWTGRVWLGHIGIGD</sequence>
<dbReference type="Proteomes" id="UP000019753">
    <property type="component" value="Unassembled WGS sequence"/>
</dbReference>
<dbReference type="RefSeq" id="WP_034225451.1">
    <property type="nucleotide sequence ID" value="NZ_AXCW01000078.1"/>
</dbReference>
<evidence type="ECO:0000313" key="3">
    <source>
        <dbReference type="Proteomes" id="UP000019753"/>
    </source>
</evidence>
<gene>
    <name evidence="2" type="ORF">N866_19130</name>
</gene>